<dbReference type="InterPro" id="IPR016162">
    <property type="entry name" value="Ald_DH_N"/>
</dbReference>
<proteinExistence type="predicted"/>
<reference evidence="2 3" key="1">
    <citation type="submission" date="2018-06" db="EMBL/GenBank/DDBJ databases">
        <authorList>
            <consortium name="Pathogen Informatics"/>
            <person name="Doyle S."/>
        </authorList>
    </citation>
    <scope>NUCLEOTIDE SEQUENCE [LARGE SCALE GENOMIC DNA]</scope>
    <source>
        <strain evidence="2 3">NCTC8179</strain>
    </source>
</reference>
<evidence type="ECO:0000256" key="1">
    <source>
        <dbReference type="ARBA" id="ARBA00023002"/>
    </source>
</evidence>
<name>A0A377A341_ECOLX</name>
<dbReference type="Proteomes" id="UP000255543">
    <property type="component" value="Unassembled WGS sequence"/>
</dbReference>
<dbReference type="Gene3D" id="3.40.605.10">
    <property type="entry name" value="Aldehyde Dehydrogenase, Chain A, domain 1"/>
    <property type="match status" value="1"/>
</dbReference>
<organism evidence="2 3">
    <name type="scientific">Escherichia coli</name>
    <dbReference type="NCBI Taxonomy" id="562"/>
    <lineage>
        <taxon>Bacteria</taxon>
        <taxon>Pseudomonadati</taxon>
        <taxon>Pseudomonadota</taxon>
        <taxon>Gammaproteobacteria</taxon>
        <taxon>Enterobacterales</taxon>
        <taxon>Enterobacteriaceae</taxon>
        <taxon>Escherichia</taxon>
    </lineage>
</organism>
<dbReference type="EC" id="1.2.1.16" evidence="2"/>
<dbReference type="GO" id="GO:0009013">
    <property type="term" value="F:succinate-semialdehyde dehydrogenase [NAD(P)+] activity"/>
    <property type="evidence" value="ECO:0007669"/>
    <property type="project" value="UniProtKB-EC"/>
</dbReference>
<dbReference type="SUPFAM" id="SSF53720">
    <property type="entry name" value="ALDH-like"/>
    <property type="match status" value="1"/>
</dbReference>
<dbReference type="AlphaFoldDB" id="A0A377A341"/>
<sequence>MTITPATHAISINPATGEQLSVLPWAGANDIENALQLAAAAFATGARQI</sequence>
<dbReference type="InterPro" id="IPR016161">
    <property type="entry name" value="Ald_DH/histidinol_DH"/>
</dbReference>
<gene>
    <name evidence="2" type="primary">yneI_3</name>
    <name evidence="2" type="ORF">NCTC8179_03599</name>
</gene>
<accession>A0A377A341</accession>
<dbReference type="EMBL" id="UGEB01000001">
    <property type="protein sequence ID" value="STK87864.1"/>
    <property type="molecule type" value="Genomic_DNA"/>
</dbReference>
<protein>
    <submittedName>
        <fullName evidence="2">Succinate semialdehyde dehydrogenase</fullName>
        <ecNumber evidence="2">1.2.1.16</ecNumber>
    </submittedName>
</protein>
<keyword evidence="1 2" id="KW-0560">Oxidoreductase</keyword>
<evidence type="ECO:0000313" key="2">
    <source>
        <dbReference type="EMBL" id="STK87864.1"/>
    </source>
</evidence>
<evidence type="ECO:0000313" key="3">
    <source>
        <dbReference type="Proteomes" id="UP000255543"/>
    </source>
</evidence>